<dbReference type="GO" id="GO:0007189">
    <property type="term" value="P:adenylate cyclase-activating G protein-coupled receptor signaling pathway"/>
    <property type="evidence" value="ECO:0007669"/>
    <property type="project" value="TreeGrafter"/>
</dbReference>
<dbReference type="InterPro" id="IPR000832">
    <property type="entry name" value="GPCR_2_secretin-like"/>
</dbReference>
<accession>A0A4Z2H449</accession>
<dbReference type="GO" id="GO:0007166">
    <property type="term" value="P:cell surface receptor signaling pathway"/>
    <property type="evidence" value="ECO:0007669"/>
    <property type="project" value="InterPro"/>
</dbReference>
<dbReference type="AlphaFoldDB" id="A0A4Z2H449"/>
<name>A0A4Z2H449_9TELE</name>
<dbReference type="InterPro" id="IPR017981">
    <property type="entry name" value="GPCR_2-like_7TM"/>
</dbReference>
<dbReference type="PROSITE" id="PS50261">
    <property type="entry name" value="G_PROTEIN_RECEP_F2_4"/>
    <property type="match status" value="1"/>
</dbReference>
<evidence type="ECO:0000256" key="1">
    <source>
        <dbReference type="ARBA" id="ARBA00004141"/>
    </source>
</evidence>
<feature type="compositionally biased region" description="Basic and acidic residues" evidence="5">
    <location>
        <begin position="289"/>
        <end position="300"/>
    </location>
</feature>
<feature type="transmembrane region" description="Helical" evidence="6">
    <location>
        <begin position="224"/>
        <end position="251"/>
    </location>
</feature>
<dbReference type="OrthoDB" id="8951579at2759"/>
<dbReference type="Pfam" id="PF00002">
    <property type="entry name" value="7tm_2"/>
    <property type="match status" value="1"/>
</dbReference>
<keyword evidence="8" id="KW-0675">Receptor</keyword>
<keyword evidence="4 6" id="KW-0472">Membrane</keyword>
<dbReference type="Gene3D" id="1.20.1070.10">
    <property type="entry name" value="Rhodopsin 7-helix transmembrane proteins"/>
    <property type="match status" value="1"/>
</dbReference>
<evidence type="ECO:0000313" key="9">
    <source>
        <dbReference type="Proteomes" id="UP000314294"/>
    </source>
</evidence>
<feature type="transmembrane region" description="Helical" evidence="6">
    <location>
        <begin position="91"/>
        <end position="112"/>
    </location>
</feature>
<keyword evidence="2 6" id="KW-0812">Transmembrane</keyword>
<evidence type="ECO:0000256" key="2">
    <source>
        <dbReference type="ARBA" id="ARBA00022692"/>
    </source>
</evidence>
<proteinExistence type="predicted"/>
<reference evidence="8 9" key="1">
    <citation type="submission" date="2019-03" db="EMBL/GenBank/DDBJ databases">
        <title>First draft genome of Liparis tanakae, snailfish: a comprehensive survey of snailfish specific genes.</title>
        <authorList>
            <person name="Kim W."/>
            <person name="Song I."/>
            <person name="Jeong J.-H."/>
            <person name="Kim D."/>
            <person name="Kim S."/>
            <person name="Ryu S."/>
            <person name="Song J.Y."/>
            <person name="Lee S.K."/>
        </authorList>
    </citation>
    <scope>NUCLEOTIDE SEQUENCE [LARGE SCALE GENOMIC DNA]</scope>
    <source>
        <tissue evidence="8">Muscle</tissue>
    </source>
</reference>
<feature type="transmembrane region" description="Helical" evidence="6">
    <location>
        <begin position="179"/>
        <end position="203"/>
    </location>
</feature>
<dbReference type="GO" id="GO:0005886">
    <property type="term" value="C:plasma membrane"/>
    <property type="evidence" value="ECO:0007669"/>
    <property type="project" value="TreeGrafter"/>
</dbReference>
<feature type="transmembrane region" description="Helical" evidence="6">
    <location>
        <begin position="124"/>
        <end position="144"/>
    </location>
</feature>
<evidence type="ECO:0000259" key="7">
    <source>
        <dbReference type="PROSITE" id="PS50261"/>
    </source>
</evidence>
<feature type="domain" description="G-protein coupled receptors family 2 profile 2" evidence="7">
    <location>
        <begin position="18"/>
        <end position="255"/>
    </location>
</feature>
<dbReference type="PANTHER" id="PTHR12011:SF474">
    <property type="entry name" value="ADHESION G PROTEIN-COUPLED RECEPTOR G11-RELATED"/>
    <property type="match status" value="1"/>
</dbReference>
<feature type="region of interest" description="Disordered" evidence="5">
    <location>
        <begin position="277"/>
        <end position="300"/>
    </location>
</feature>
<comment type="subcellular location">
    <subcellularLocation>
        <location evidence="1">Membrane</location>
        <topology evidence="1">Multi-pass membrane protein</topology>
    </subcellularLocation>
</comment>
<keyword evidence="3 6" id="KW-1133">Transmembrane helix</keyword>
<organism evidence="8 9">
    <name type="scientific">Liparis tanakae</name>
    <name type="common">Tanaka's snailfish</name>
    <dbReference type="NCBI Taxonomy" id="230148"/>
    <lineage>
        <taxon>Eukaryota</taxon>
        <taxon>Metazoa</taxon>
        <taxon>Chordata</taxon>
        <taxon>Craniata</taxon>
        <taxon>Vertebrata</taxon>
        <taxon>Euteleostomi</taxon>
        <taxon>Actinopterygii</taxon>
        <taxon>Neopterygii</taxon>
        <taxon>Teleostei</taxon>
        <taxon>Neoteleostei</taxon>
        <taxon>Acanthomorphata</taxon>
        <taxon>Eupercaria</taxon>
        <taxon>Perciformes</taxon>
        <taxon>Cottioidei</taxon>
        <taxon>Cottales</taxon>
        <taxon>Liparidae</taxon>
        <taxon>Liparis</taxon>
    </lineage>
</organism>
<feature type="transmembrane region" description="Helical" evidence="6">
    <location>
        <begin position="50"/>
        <end position="71"/>
    </location>
</feature>
<gene>
    <name evidence="8" type="primary">ADGRG3</name>
    <name evidence="8" type="ORF">EYF80_029110</name>
</gene>
<evidence type="ECO:0000313" key="8">
    <source>
        <dbReference type="EMBL" id="TNN60637.1"/>
    </source>
</evidence>
<evidence type="ECO:0000256" key="3">
    <source>
        <dbReference type="ARBA" id="ARBA00022989"/>
    </source>
</evidence>
<evidence type="ECO:0000256" key="4">
    <source>
        <dbReference type="ARBA" id="ARBA00023136"/>
    </source>
</evidence>
<comment type="caution">
    <text evidence="8">The sequence shown here is derived from an EMBL/GenBank/DDBJ whole genome shotgun (WGS) entry which is preliminary data.</text>
</comment>
<sequence length="300" mass="33314">MVKSPAGEKVSSSDLKSLTIITQVGCGVSMLFLSVVLFMHFLLRRTKATTATIILIHLVSAMFLLNLTFLINHFVAKLGNPWGCKIEAALMHYFMLTTFTWFAVQAFHLCLNLYHGGHIAIPHYILKVSIPSWVLPSVVAISLFSSGKYGDQVITTSDTEHNVTVCWITDNNVHYIVNIGYYALVFLFTFTTFIIVVSWLFCLQRVGSGKSSAEINTSSRGISIIMGLCCIMGITWGFAFFAYGFFLFIYYCKTTNSREPTSGEGSAASISTVQSSLHSSESPYVNFKPRQDIRGIKVGR</sequence>
<evidence type="ECO:0000256" key="6">
    <source>
        <dbReference type="SAM" id="Phobius"/>
    </source>
</evidence>
<dbReference type="SUPFAM" id="SSF81321">
    <property type="entry name" value="Family A G protein-coupled receptor-like"/>
    <property type="match status" value="1"/>
</dbReference>
<dbReference type="EMBL" id="SRLO01000330">
    <property type="protein sequence ID" value="TNN60637.1"/>
    <property type="molecule type" value="Genomic_DNA"/>
</dbReference>
<protein>
    <submittedName>
        <fullName evidence="8">Adhesion G protein-coupled receptor G3</fullName>
    </submittedName>
</protein>
<dbReference type="Proteomes" id="UP000314294">
    <property type="component" value="Unassembled WGS sequence"/>
</dbReference>
<keyword evidence="9" id="KW-1185">Reference proteome</keyword>
<feature type="transmembrane region" description="Helical" evidence="6">
    <location>
        <begin position="20"/>
        <end position="43"/>
    </location>
</feature>
<dbReference type="GO" id="GO:0004930">
    <property type="term" value="F:G protein-coupled receptor activity"/>
    <property type="evidence" value="ECO:0007669"/>
    <property type="project" value="InterPro"/>
</dbReference>
<evidence type="ECO:0000256" key="5">
    <source>
        <dbReference type="SAM" id="MobiDB-lite"/>
    </source>
</evidence>
<dbReference type="PANTHER" id="PTHR12011">
    <property type="entry name" value="ADHESION G-PROTEIN COUPLED RECEPTOR"/>
    <property type="match status" value="1"/>
</dbReference>